<dbReference type="CDD" id="cd06558">
    <property type="entry name" value="crotonase-like"/>
    <property type="match status" value="1"/>
</dbReference>
<dbReference type="InterPro" id="IPR029045">
    <property type="entry name" value="ClpP/crotonase-like_dom_sf"/>
</dbReference>
<accession>A0A1H2VLX4</accession>
<dbReference type="PANTHER" id="PTHR43684:SF4">
    <property type="entry name" value="ENOYL-COA HYDRATASE_ISOMERASE FAMILY PROTEIN (AFU_ORTHOLOGUE AFUA_1G01890)"/>
    <property type="match status" value="1"/>
</dbReference>
<proteinExistence type="inferred from homology"/>
<reference evidence="2 3" key="1">
    <citation type="submission" date="2016-10" db="EMBL/GenBank/DDBJ databases">
        <authorList>
            <person name="de Groot N.N."/>
        </authorList>
    </citation>
    <scope>NUCLEOTIDE SEQUENCE [LARGE SCALE GENOMIC DNA]</scope>
    <source>
        <strain evidence="2 3">DSM 17890</strain>
    </source>
</reference>
<protein>
    <submittedName>
        <fullName evidence="2">Enoyl-CoA hydratase</fullName>
    </submittedName>
</protein>
<evidence type="ECO:0000313" key="3">
    <source>
        <dbReference type="Proteomes" id="UP000199118"/>
    </source>
</evidence>
<dbReference type="EMBL" id="FNMZ01000002">
    <property type="protein sequence ID" value="SDW69277.1"/>
    <property type="molecule type" value="Genomic_DNA"/>
</dbReference>
<dbReference type="InterPro" id="IPR001753">
    <property type="entry name" value="Enoyl-CoA_hydra/iso"/>
</dbReference>
<dbReference type="Gene3D" id="3.90.226.10">
    <property type="entry name" value="2-enoyl-CoA Hydratase, Chain A, domain 1"/>
    <property type="match status" value="1"/>
</dbReference>
<dbReference type="Pfam" id="PF00378">
    <property type="entry name" value="ECH_1"/>
    <property type="match status" value="1"/>
</dbReference>
<dbReference type="OrthoDB" id="9777711at2"/>
<dbReference type="PANTHER" id="PTHR43684">
    <property type="match status" value="1"/>
</dbReference>
<dbReference type="GO" id="GO:0003824">
    <property type="term" value="F:catalytic activity"/>
    <property type="evidence" value="ECO:0007669"/>
    <property type="project" value="UniProtKB-ARBA"/>
</dbReference>
<dbReference type="SUPFAM" id="SSF52096">
    <property type="entry name" value="ClpP/crotonase"/>
    <property type="match status" value="1"/>
</dbReference>
<dbReference type="NCBIfam" id="NF006109">
    <property type="entry name" value="PRK08260.1"/>
    <property type="match status" value="1"/>
</dbReference>
<dbReference type="RefSeq" id="WP_092680393.1">
    <property type="nucleotide sequence ID" value="NZ_FNMZ01000002.1"/>
</dbReference>
<sequence>MSIRTDYTHLYTELEDGVLTLTLNRPEKLNAFTRQMQLDFIAALDAADADDAVRAIIVTGSGRGFCAGADLTREEGGKPFTAGDYMKEGADGLTDYSDTRLRDGGGRLSLRIFECLKPIISACNGAAVGVGVTMQLGMDVRLASTNARYGFVFPRRGIVPEACSSWFLPRLVGIQQALEWAMTGRVFDADEALKGGLVRSVHEPEDLLPAAKALAREIADNTAPVAVALSRQMMWKMLGADHPMEAHKIDSRGIASLGLSDDVAEGVASFLAKRPAEFRDKVSTDMPDYFPWWERREYR</sequence>
<gene>
    <name evidence="2" type="ORF">SAMN05444336_102111</name>
</gene>
<organism evidence="2 3">
    <name type="scientific">Albimonas donghaensis</name>
    <dbReference type="NCBI Taxonomy" id="356660"/>
    <lineage>
        <taxon>Bacteria</taxon>
        <taxon>Pseudomonadati</taxon>
        <taxon>Pseudomonadota</taxon>
        <taxon>Alphaproteobacteria</taxon>
        <taxon>Rhodobacterales</taxon>
        <taxon>Paracoccaceae</taxon>
        <taxon>Albimonas</taxon>
    </lineage>
</organism>
<keyword evidence="3" id="KW-1185">Reference proteome</keyword>
<evidence type="ECO:0000256" key="1">
    <source>
        <dbReference type="ARBA" id="ARBA00005254"/>
    </source>
</evidence>
<dbReference type="STRING" id="356660.SAMN05444336_102111"/>
<dbReference type="Proteomes" id="UP000199118">
    <property type="component" value="Unassembled WGS sequence"/>
</dbReference>
<comment type="similarity">
    <text evidence="1">Belongs to the enoyl-CoA hydratase/isomerase family.</text>
</comment>
<dbReference type="InterPro" id="IPR051053">
    <property type="entry name" value="ECH/Chromodomain_protein"/>
</dbReference>
<name>A0A1H2VLX4_9RHOB</name>
<evidence type="ECO:0000313" key="2">
    <source>
        <dbReference type="EMBL" id="SDW69277.1"/>
    </source>
</evidence>
<dbReference type="AlphaFoldDB" id="A0A1H2VLX4"/>